<feature type="region of interest" description="Disordered" evidence="1">
    <location>
        <begin position="318"/>
        <end position="351"/>
    </location>
</feature>
<evidence type="ECO:0000313" key="4">
    <source>
        <dbReference type="RefSeq" id="XP_019636810.1"/>
    </source>
</evidence>
<keyword evidence="3" id="KW-1185">Reference proteome</keyword>
<dbReference type="InterPro" id="IPR049012">
    <property type="entry name" value="Mutator_transp_dom"/>
</dbReference>
<feature type="domain" description="Mutator-like transposase" evidence="2">
    <location>
        <begin position="2"/>
        <end position="188"/>
    </location>
</feature>
<reference evidence="4" key="1">
    <citation type="submission" date="2025-08" db="UniProtKB">
        <authorList>
            <consortium name="RefSeq"/>
        </authorList>
    </citation>
    <scope>IDENTIFICATION</scope>
    <source>
        <tissue evidence="4">Gonad</tissue>
    </source>
</reference>
<evidence type="ECO:0000313" key="3">
    <source>
        <dbReference type="Proteomes" id="UP000515135"/>
    </source>
</evidence>
<protein>
    <submittedName>
        <fullName evidence="4">Uncharacterized protein LOC109479296</fullName>
    </submittedName>
</protein>
<dbReference type="Pfam" id="PF20700">
    <property type="entry name" value="Mutator"/>
    <property type="match status" value="1"/>
</dbReference>
<dbReference type="Proteomes" id="UP000515135">
    <property type="component" value="Unplaced"/>
</dbReference>
<gene>
    <name evidence="4" type="primary">LOC109479296</name>
</gene>
<dbReference type="AlphaFoldDB" id="A0A6P4Z5Q7"/>
<accession>A0A6P4Z5Q7</accession>
<proteinExistence type="predicted"/>
<feature type="compositionally biased region" description="Basic and acidic residues" evidence="1">
    <location>
        <begin position="340"/>
        <end position="351"/>
    </location>
</feature>
<organism evidence="3 4">
    <name type="scientific">Branchiostoma belcheri</name>
    <name type="common">Amphioxus</name>
    <dbReference type="NCBI Taxonomy" id="7741"/>
    <lineage>
        <taxon>Eukaryota</taxon>
        <taxon>Metazoa</taxon>
        <taxon>Chordata</taxon>
        <taxon>Cephalochordata</taxon>
        <taxon>Leptocardii</taxon>
        <taxon>Amphioxiformes</taxon>
        <taxon>Branchiostomatidae</taxon>
        <taxon>Branchiostoma</taxon>
    </lineage>
</organism>
<dbReference type="GeneID" id="109479296"/>
<dbReference type="KEGG" id="bbel:109479296"/>
<evidence type="ECO:0000259" key="2">
    <source>
        <dbReference type="Pfam" id="PF20700"/>
    </source>
</evidence>
<dbReference type="OrthoDB" id="6122456at2759"/>
<evidence type="ECO:0000256" key="1">
    <source>
        <dbReference type="SAM" id="MobiDB-lite"/>
    </source>
</evidence>
<dbReference type="RefSeq" id="XP_019636810.1">
    <property type="nucleotide sequence ID" value="XM_019781251.1"/>
</dbReference>
<name>A0A6P4Z5Q7_BRABE</name>
<sequence length="351" mass="39703">MKKILATYLRNKQCAKCNLGHVGRGVKRSHNCSANIAKHVVIGDEAALGREMGKKLVENNIRVSHLVHDGDGHIFKGMSEVMEEETGEPTKSLSDNIHLSRSIARAVTKATWSAHMWPGKTRAERMQVKNRFGDDLKLRLEAEHRQAREKYGKNKERMEEAMNKASDAIVNCYLDGDHTLCRTQSLVCSGSSKVWGFSFFPHGTKELICPDEADREELRTIIGKRLDPEVLEATRFGLNTNRAESANRQYSKSVPKNRTLTTTLAGHYASAVHSANNGTALSILMKRQAAGIPLSPRSPAVTALRAMDKIETYKRAYHKEPARRSRRKTNRVKEFQTYNEDQRHRTLQEQR</sequence>